<evidence type="ECO:0000313" key="2">
    <source>
        <dbReference type="EMBL" id="PSW03755.1"/>
    </source>
</evidence>
<dbReference type="Proteomes" id="UP000240904">
    <property type="component" value="Unassembled WGS sequence"/>
</dbReference>
<dbReference type="InterPro" id="IPR047743">
    <property type="entry name" value="YnhF-like"/>
</dbReference>
<protein>
    <submittedName>
        <fullName evidence="2">YnhF family membrane protein</fullName>
    </submittedName>
</protein>
<dbReference type="RefSeq" id="WP_107284447.1">
    <property type="nucleotide sequence ID" value="NZ_PYMC01000013.1"/>
</dbReference>
<organism evidence="2 3">
    <name type="scientific">Photobacterium lipolyticum</name>
    <dbReference type="NCBI Taxonomy" id="266810"/>
    <lineage>
        <taxon>Bacteria</taxon>
        <taxon>Pseudomonadati</taxon>
        <taxon>Pseudomonadota</taxon>
        <taxon>Gammaproteobacteria</taxon>
        <taxon>Vibrionales</taxon>
        <taxon>Vibrionaceae</taxon>
        <taxon>Photobacterium</taxon>
    </lineage>
</organism>
<evidence type="ECO:0000313" key="3">
    <source>
        <dbReference type="Proteomes" id="UP000240904"/>
    </source>
</evidence>
<keyword evidence="1" id="KW-1133">Transmembrane helix</keyword>
<dbReference type="NCBIfam" id="NF033411">
    <property type="entry name" value="small_mem_YnhF"/>
    <property type="match status" value="1"/>
</dbReference>
<gene>
    <name evidence="2" type="primary">ynhF</name>
    <name evidence="2" type="ORF">C9I89_16635</name>
</gene>
<name>A0A2T3MUW9_9GAMM</name>
<feature type="transmembrane region" description="Helical" evidence="1">
    <location>
        <begin position="7"/>
        <end position="27"/>
    </location>
</feature>
<evidence type="ECO:0000256" key="1">
    <source>
        <dbReference type="SAM" id="Phobius"/>
    </source>
</evidence>
<comment type="caution">
    <text evidence="2">The sequence shown here is derived from an EMBL/GenBank/DDBJ whole genome shotgun (WGS) entry which is preliminary data.</text>
</comment>
<keyword evidence="3" id="KW-1185">Reference proteome</keyword>
<reference evidence="2 3" key="1">
    <citation type="submission" date="2018-03" db="EMBL/GenBank/DDBJ databases">
        <title>Whole genome sequencing of Histamine producing bacteria.</title>
        <authorList>
            <person name="Butler K."/>
        </authorList>
    </citation>
    <scope>NUCLEOTIDE SEQUENCE [LARGE SCALE GENOMIC DNA]</scope>
    <source>
        <strain evidence="2 3">DSM 16190</strain>
    </source>
</reference>
<accession>A0A2T3MUW9</accession>
<keyword evidence="1" id="KW-0812">Transmembrane</keyword>
<sequence>MDKDLKFAIIAAVVTFTILIGFGLTAITA</sequence>
<keyword evidence="1" id="KW-0472">Membrane</keyword>
<dbReference type="EMBL" id="PYMC01000013">
    <property type="protein sequence ID" value="PSW03755.1"/>
    <property type="molecule type" value="Genomic_DNA"/>
</dbReference>
<dbReference type="AlphaFoldDB" id="A0A2T3MUW9"/>
<proteinExistence type="predicted"/>